<accession>A0AAE0FHY3</accession>
<comment type="caution">
    <text evidence="1">The sequence shown here is derived from an EMBL/GenBank/DDBJ whole genome shotgun (WGS) entry which is preliminary data.</text>
</comment>
<keyword evidence="2" id="KW-1185">Reference proteome</keyword>
<protein>
    <submittedName>
        <fullName evidence="1">Uncharacterized protein</fullName>
    </submittedName>
</protein>
<reference evidence="1 2" key="1">
    <citation type="journal article" date="2015" name="Genome Biol. Evol.">
        <title>Comparative Genomics of a Bacterivorous Green Alga Reveals Evolutionary Causalities and Consequences of Phago-Mixotrophic Mode of Nutrition.</title>
        <authorList>
            <person name="Burns J.A."/>
            <person name="Paasch A."/>
            <person name="Narechania A."/>
            <person name="Kim E."/>
        </authorList>
    </citation>
    <scope>NUCLEOTIDE SEQUENCE [LARGE SCALE GENOMIC DNA]</scope>
    <source>
        <strain evidence="1 2">PLY_AMNH</strain>
    </source>
</reference>
<dbReference type="AlphaFoldDB" id="A0AAE0FHY3"/>
<evidence type="ECO:0000313" key="1">
    <source>
        <dbReference type="EMBL" id="KAK3259785.1"/>
    </source>
</evidence>
<dbReference type="Proteomes" id="UP001190700">
    <property type="component" value="Unassembled WGS sequence"/>
</dbReference>
<dbReference type="EMBL" id="LGRX02018460">
    <property type="protein sequence ID" value="KAK3259785.1"/>
    <property type="molecule type" value="Genomic_DNA"/>
</dbReference>
<gene>
    <name evidence="1" type="ORF">CYMTET_31234</name>
</gene>
<sequence length="266" mass="31155">MNYYFEWTVWWRLFSGRHFFTCSQVFGLMHHFEQWAIKFNPRTRVATPSIIQAKLRFMAMFHCRLTDLCMFIRTLRDWMNFELQQQVIQQLGILNLMNPFDLDGRYRFDMARKEDHRCARGVVIALSLSEPGNNVLNEIFNGYRFELPSFWEDHPPNRGLYETTYFTPSTKCARPAVRAKLASQTCLLGTSPADMQMAQKLAEKQKWISPRITFHDATIEERYGLTDEEVIMYTYAQNSRMATQVEQTKAVTKAVAAMTKGVKGKK</sequence>
<name>A0AAE0FHY3_9CHLO</name>
<evidence type="ECO:0000313" key="2">
    <source>
        <dbReference type="Proteomes" id="UP001190700"/>
    </source>
</evidence>
<proteinExistence type="predicted"/>
<organism evidence="1 2">
    <name type="scientific">Cymbomonas tetramitiformis</name>
    <dbReference type="NCBI Taxonomy" id="36881"/>
    <lineage>
        <taxon>Eukaryota</taxon>
        <taxon>Viridiplantae</taxon>
        <taxon>Chlorophyta</taxon>
        <taxon>Pyramimonadophyceae</taxon>
        <taxon>Pyramimonadales</taxon>
        <taxon>Pyramimonadaceae</taxon>
        <taxon>Cymbomonas</taxon>
    </lineage>
</organism>